<dbReference type="AlphaFoldDB" id="A0AAE0FPS2"/>
<dbReference type="EMBL" id="LGRX02015430">
    <property type="protein sequence ID" value="KAK3263460.1"/>
    <property type="molecule type" value="Genomic_DNA"/>
</dbReference>
<dbReference type="Proteomes" id="UP001190700">
    <property type="component" value="Unassembled WGS sequence"/>
</dbReference>
<evidence type="ECO:0000313" key="2">
    <source>
        <dbReference type="EMBL" id="KAK3263460.1"/>
    </source>
</evidence>
<sequence length="214" mass="23827">MEPGTKDTNDAQTPGGVRTGETSPRGEVASTSRRHPLQAESSEPKLKWNRQRRSNLLRCSLEHFLGAAAPPSPSKSKSKFRLVSQQQIIKSEVASVLMSVLAHSPEISLRPKEEEDKASHVTPHFESKEENMLRRRARWERRKEFLALDSIKWNEVETSAAPDADNILCAPPLSGLVPPADAGSHCHRHLFLHCSAQGVCEDEGLALIEHMLQF</sequence>
<evidence type="ECO:0000313" key="3">
    <source>
        <dbReference type="Proteomes" id="UP001190700"/>
    </source>
</evidence>
<protein>
    <submittedName>
        <fullName evidence="2">Uncharacterized protein</fullName>
    </submittedName>
</protein>
<gene>
    <name evidence="2" type="ORF">CYMTET_27735</name>
</gene>
<reference evidence="2 3" key="1">
    <citation type="journal article" date="2015" name="Genome Biol. Evol.">
        <title>Comparative Genomics of a Bacterivorous Green Alga Reveals Evolutionary Causalities and Consequences of Phago-Mixotrophic Mode of Nutrition.</title>
        <authorList>
            <person name="Burns J.A."/>
            <person name="Paasch A."/>
            <person name="Narechania A."/>
            <person name="Kim E."/>
        </authorList>
    </citation>
    <scope>NUCLEOTIDE SEQUENCE [LARGE SCALE GENOMIC DNA]</scope>
    <source>
        <strain evidence="2 3">PLY_AMNH</strain>
    </source>
</reference>
<evidence type="ECO:0000256" key="1">
    <source>
        <dbReference type="SAM" id="MobiDB-lite"/>
    </source>
</evidence>
<keyword evidence="3" id="KW-1185">Reference proteome</keyword>
<name>A0AAE0FPS2_9CHLO</name>
<organism evidence="2 3">
    <name type="scientific">Cymbomonas tetramitiformis</name>
    <dbReference type="NCBI Taxonomy" id="36881"/>
    <lineage>
        <taxon>Eukaryota</taxon>
        <taxon>Viridiplantae</taxon>
        <taxon>Chlorophyta</taxon>
        <taxon>Pyramimonadophyceae</taxon>
        <taxon>Pyramimonadales</taxon>
        <taxon>Pyramimonadaceae</taxon>
        <taxon>Cymbomonas</taxon>
    </lineage>
</organism>
<comment type="caution">
    <text evidence="2">The sequence shown here is derived from an EMBL/GenBank/DDBJ whole genome shotgun (WGS) entry which is preliminary data.</text>
</comment>
<feature type="region of interest" description="Disordered" evidence="1">
    <location>
        <begin position="1"/>
        <end position="50"/>
    </location>
</feature>
<proteinExistence type="predicted"/>
<accession>A0AAE0FPS2</accession>